<keyword evidence="3 12" id="KW-0436">Ligase</keyword>
<dbReference type="GO" id="GO:0030170">
    <property type="term" value="F:pyridoxal phosphate binding"/>
    <property type="evidence" value="ECO:0007669"/>
    <property type="project" value="UniProtKB-UniRule"/>
</dbReference>
<dbReference type="InterPro" id="IPR004101">
    <property type="entry name" value="Mur_ligase_C"/>
</dbReference>
<dbReference type="InterPro" id="IPR013221">
    <property type="entry name" value="Mur_ligase_cen"/>
</dbReference>
<dbReference type="AlphaFoldDB" id="A0A8J2UGI8"/>
<dbReference type="InterPro" id="IPR036615">
    <property type="entry name" value="Mur_ligase_C_dom_sf"/>
</dbReference>
<dbReference type="PRINTS" id="PR00992">
    <property type="entry name" value="ALARACEMASE"/>
</dbReference>
<dbReference type="Gene3D" id="3.40.1390.10">
    <property type="entry name" value="MurE/MurF, N-terminal domain"/>
    <property type="match status" value="1"/>
</dbReference>
<evidence type="ECO:0000256" key="1">
    <source>
        <dbReference type="ARBA" id="ARBA00000316"/>
    </source>
</evidence>
<dbReference type="InterPro" id="IPR029066">
    <property type="entry name" value="PLP-binding_barrel"/>
</dbReference>
<evidence type="ECO:0000256" key="6">
    <source>
        <dbReference type="ARBA" id="ARBA00022898"/>
    </source>
</evidence>
<dbReference type="SUPFAM" id="SSF50621">
    <property type="entry name" value="Alanine racemase C-terminal domain-like"/>
    <property type="match status" value="1"/>
</dbReference>
<dbReference type="GO" id="GO:0016881">
    <property type="term" value="F:acid-amino acid ligase activity"/>
    <property type="evidence" value="ECO:0007669"/>
    <property type="project" value="InterPro"/>
</dbReference>
<comment type="catalytic activity">
    <reaction evidence="1 8">
        <text>L-alanine = D-alanine</text>
        <dbReference type="Rhea" id="RHEA:20249"/>
        <dbReference type="ChEBI" id="CHEBI:57416"/>
        <dbReference type="ChEBI" id="CHEBI:57972"/>
        <dbReference type="EC" id="5.1.1.1"/>
    </reaction>
</comment>
<dbReference type="Gene3D" id="3.40.1190.10">
    <property type="entry name" value="Mur-like, catalytic domain"/>
    <property type="match status" value="1"/>
</dbReference>
<dbReference type="InterPro" id="IPR035911">
    <property type="entry name" value="MurE/MurF_N"/>
</dbReference>
<feature type="binding site" evidence="8 10">
    <location>
        <position position="586"/>
    </location>
    <ligand>
        <name>substrate</name>
    </ligand>
</feature>
<comment type="caution">
    <text evidence="12">The sequence shown here is derived from an EMBL/GenBank/DDBJ whole genome shotgun (WGS) entry which is preliminary data.</text>
</comment>
<dbReference type="InterPro" id="IPR009006">
    <property type="entry name" value="Ala_racemase/Decarboxylase_C"/>
</dbReference>
<evidence type="ECO:0000256" key="4">
    <source>
        <dbReference type="ARBA" id="ARBA00022741"/>
    </source>
</evidence>
<comment type="pathway">
    <text evidence="8">Amino-acid biosynthesis; D-alanine biosynthesis; D-alanine from L-alanine: step 1/1.</text>
</comment>
<dbReference type="GO" id="GO:0005524">
    <property type="term" value="F:ATP binding"/>
    <property type="evidence" value="ECO:0007669"/>
    <property type="project" value="UniProtKB-KW"/>
</dbReference>
<dbReference type="Gene3D" id="2.40.37.10">
    <property type="entry name" value="Lyase, Ornithine Decarboxylase, Chain A, domain 1"/>
    <property type="match status" value="1"/>
</dbReference>
<dbReference type="SMART" id="SM01005">
    <property type="entry name" value="Ala_racemase_C"/>
    <property type="match status" value="1"/>
</dbReference>
<dbReference type="Gene3D" id="3.90.190.20">
    <property type="entry name" value="Mur ligase, C-terminal domain"/>
    <property type="match status" value="1"/>
</dbReference>
<sequence>MGYSIQYIAGAVGGHLLQGDATSVMIEHLLLDSRRLIFPTTSLFFALKGPRRYGGQFIKELFRRGVRNFVVEEAQELPGANQVIVKDTLAALQALAAGHRRQYTLPVVGITGSNGKTIIKEWLNQLLEEEYEIVRSPKSYNSQTGVPLSVWQLGPQHELAIFEAGVSLRGEMERLEPVIRPTLGVFTNIGEAHSEGFSSRAEKAREKMKLFAHAETLVYCSDQPETVKALPAGPTLFAWGHDENAAIRIRSTEKKAGWTVIGLTHGAAEFTVSIPFTDPASIENALHCVAVLLLLGQPVQRIQTSLALLQPIAMRLELKSGINHCSIINDSYSADLNSLSIALDFLSQQQQHDRRTVILSDFLESGREENELYATIAQTLGQKQVDRLIGIGPRIGAHAAAFGQWFPGETAFYPTVEAFRSDLGRLHFRDESILIKGARVFEFEEIDSLLTERIHQTVMEVNLNAMAENLRQWRQLLQPATRVMAMVKAFGYGSGSFEIANLLQFHGVDWLGVAYADEGVMLRKGGIRIPIMVMNTEDSSFQSLVEYNLEPVIYSFSLLRTFDRWLKKEGIPAFPVHIELETGMNRLGFPNEEIDELLRVLPGAAFKVLSVFSHFAASEEAQQDAFTNKQAQLYLATAQRLQDALGYPILQHLANSAGIARHPELQLDMVRLGIGLYGIDPAGSGRLDLQEVSTLKTTIAQIKHLRTGDTIGYNRRGIASAGTVTATVRIGYADGYSRSLGNGVGKMWVNGRLAPTIGIVSMDMTMIDITGIPDVKEGDEVVVFGKELSVNQLAIWSQTIPYEILTSVSQRVKRIYFEE</sequence>
<proteinExistence type="inferred from homology"/>
<evidence type="ECO:0000313" key="12">
    <source>
        <dbReference type="EMBL" id="GGB14381.1"/>
    </source>
</evidence>
<feature type="binding site" evidence="8 10">
    <location>
        <position position="762"/>
    </location>
    <ligand>
        <name>substrate</name>
    </ligand>
</feature>
<dbReference type="UniPathway" id="UPA00042">
    <property type="reaction ID" value="UER00497"/>
</dbReference>
<reference evidence="12" key="1">
    <citation type="journal article" date="2014" name="Int. J. Syst. Evol. Microbiol.">
        <title>Complete genome sequence of Corynebacterium casei LMG S-19264T (=DSM 44701T), isolated from a smear-ripened cheese.</title>
        <authorList>
            <consortium name="US DOE Joint Genome Institute (JGI-PGF)"/>
            <person name="Walter F."/>
            <person name="Albersmeier A."/>
            <person name="Kalinowski J."/>
            <person name="Ruckert C."/>
        </authorList>
    </citation>
    <scope>NUCLEOTIDE SEQUENCE</scope>
    <source>
        <strain evidence="12">CGMCC 1.15448</strain>
    </source>
</reference>
<keyword evidence="13" id="KW-1185">Reference proteome</keyword>
<keyword evidence="7 8" id="KW-0413">Isomerase</keyword>
<dbReference type="RefSeq" id="WP_188935559.1">
    <property type="nucleotide sequence ID" value="NZ_BMJC01000004.1"/>
</dbReference>
<dbReference type="FunFam" id="3.20.20.10:FF:000002">
    <property type="entry name" value="Alanine racemase"/>
    <property type="match status" value="1"/>
</dbReference>
<feature type="modified residue" description="N6-(pyridoxal phosphate)lysine" evidence="8 9">
    <location>
        <position position="488"/>
    </location>
</feature>
<dbReference type="GO" id="GO:0008784">
    <property type="term" value="F:alanine racemase activity"/>
    <property type="evidence" value="ECO:0007669"/>
    <property type="project" value="UniProtKB-UniRule"/>
</dbReference>
<dbReference type="Gene3D" id="3.20.20.10">
    <property type="entry name" value="Alanine racemase"/>
    <property type="match status" value="1"/>
</dbReference>
<dbReference type="PANTHER" id="PTHR43024">
    <property type="entry name" value="UDP-N-ACETYLMURAMOYL-TRIPEPTIDE--D-ALANYL-D-ALANINE LIGASE"/>
    <property type="match status" value="1"/>
</dbReference>
<dbReference type="Proteomes" id="UP000607559">
    <property type="component" value="Unassembled WGS sequence"/>
</dbReference>
<dbReference type="InterPro" id="IPR011079">
    <property type="entry name" value="Ala_racemase_C"/>
</dbReference>
<feature type="active site" description="Proton acceptor; specific for L-alanine" evidence="8">
    <location>
        <position position="713"/>
    </location>
</feature>
<evidence type="ECO:0000256" key="7">
    <source>
        <dbReference type="ARBA" id="ARBA00023235"/>
    </source>
</evidence>
<evidence type="ECO:0000256" key="8">
    <source>
        <dbReference type="HAMAP-Rule" id="MF_01201"/>
    </source>
</evidence>
<keyword evidence="4" id="KW-0547">Nucleotide-binding</keyword>
<reference evidence="12" key="2">
    <citation type="submission" date="2020-09" db="EMBL/GenBank/DDBJ databases">
        <authorList>
            <person name="Sun Q."/>
            <person name="Zhou Y."/>
        </authorList>
    </citation>
    <scope>NUCLEOTIDE SEQUENCE</scope>
    <source>
        <strain evidence="12">CGMCC 1.15448</strain>
    </source>
</reference>
<feature type="domain" description="Alanine racemase C-terminal" evidence="11">
    <location>
        <begin position="692"/>
        <end position="817"/>
    </location>
</feature>
<protein>
    <recommendedName>
        <fullName evidence="8">Alanine racemase</fullName>
        <ecNumber evidence="8">5.1.1.1</ecNumber>
    </recommendedName>
</protein>
<evidence type="ECO:0000256" key="2">
    <source>
        <dbReference type="ARBA" id="ARBA00001933"/>
    </source>
</evidence>
<dbReference type="SUPFAM" id="SSF63418">
    <property type="entry name" value="MurE/MurF N-terminal domain"/>
    <property type="match status" value="1"/>
</dbReference>
<dbReference type="InterPro" id="IPR000821">
    <property type="entry name" value="Ala_racemase"/>
</dbReference>
<evidence type="ECO:0000259" key="11">
    <source>
        <dbReference type="SMART" id="SM01005"/>
    </source>
</evidence>
<dbReference type="NCBIfam" id="NF008897">
    <property type="entry name" value="PRK11930.1"/>
    <property type="match status" value="1"/>
</dbReference>
<evidence type="ECO:0000256" key="3">
    <source>
        <dbReference type="ARBA" id="ARBA00022598"/>
    </source>
</evidence>
<evidence type="ECO:0000313" key="13">
    <source>
        <dbReference type="Proteomes" id="UP000607559"/>
    </source>
</evidence>
<comment type="cofactor">
    <cofactor evidence="2 8 9">
        <name>pyridoxal 5'-phosphate</name>
        <dbReference type="ChEBI" id="CHEBI:597326"/>
    </cofactor>
</comment>
<dbReference type="Pfam" id="PF08245">
    <property type="entry name" value="Mur_ligase_M"/>
    <property type="match status" value="1"/>
</dbReference>
<dbReference type="GO" id="GO:0030632">
    <property type="term" value="P:D-alanine biosynthetic process"/>
    <property type="evidence" value="ECO:0007669"/>
    <property type="project" value="UniProtKB-UniRule"/>
</dbReference>
<dbReference type="Pfam" id="PF02875">
    <property type="entry name" value="Mur_ligase_C"/>
    <property type="match status" value="1"/>
</dbReference>
<evidence type="ECO:0000256" key="10">
    <source>
        <dbReference type="PIRSR" id="PIRSR600821-52"/>
    </source>
</evidence>
<dbReference type="InterPro" id="IPR036565">
    <property type="entry name" value="Mur-like_cat_sf"/>
</dbReference>
<dbReference type="SUPFAM" id="SSF53623">
    <property type="entry name" value="MurD-like peptide ligases, catalytic domain"/>
    <property type="match status" value="1"/>
</dbReference>
<accession>A0A8J2UGI8</accession>
<dbReference type="InterPro" id="IPR001608">
    <property type="entry name" value="Ala_racemase_N"/>
</dbReference>
<comment type="function">
    <text evidence="8">Catalyzes the interconversion of L-alanine and D-alanine. May also act on other amino acids.</text>
</comment>
<organism evidence="12 13">
    <name type="scientific">Puia dinghuensis</name>
    <dbReference type="NCBI Taxonomy" id="1792502"/>
    <lineage>
        <taxon>Bacteria</taxon>
        <taxon>Pseudomonadati</taxon>
        <taxon>Bacteroidota</taxon>
        <taxon>Chitinophagia</taxon>
        <taxon>Chitinophagales</taxon>
        <taxon>Chitinophagaceae</taxon>
        <taxon>Puia</taxon>
    </lineage>
</organism>
<dbReference type="InterPro" id="IPR051046">
    <property type="entry name" value="MurCDEF_CellWall_CoF430Synth"/>
</dbReference>
<gene>
    <name evidence="12" type="primary">mur/alr</name>
    <name evidence="12" type="ORF">GCM10011511_42730</name>
</gene>
<dbReference type="NCBIfam" id="TIGR00492">
    <property type="entry name" value="alr"/>
    <property type="match status" value="1"/>
</dbReference>
<dbReference type="Pfam" id="PF01168">
    <property type="entry name" value="Ala_racemase_N"/>
    <property type="match status" value="1"/>
</dbReference>
<name>A0A8J2UGI8_9BACT</name>
<keyword evidence="5" id="KW-0067">ATP-binding</keyword>
<dbReference type="HAMAP" id="MF_01201">
    <property type="entry name" value="Ala_racemase"/>
    <property type="match status" value="1"/>
</dbReference>
<comment type="similarity">
    <text evidence="8">Belongs to the alanine racemase family.</text>
</comment>
<dbReference type="EMBL" id="BMJC01000004">
    <property type="protein sequence ID" value="GGB14381.1"/>
    <property type="molecule type" value="Genomic_DNA"/>
</dbReference>
<evidence type="ECO:0000256" key="5">
    <source>
        <dbReference type="ARBA" id="ARBA00022840"/>
    </source>
</evidence>
<dbReference type="PANTHER" id="PTHR43024:SF1">
    <property type="entry name" value="UDP-N-ACETYLMURAMOYL-TRIPEPTIDE--D-ALANYL-D-ALANINE LIGASE"/>
    <property type="match status" value="1"/>
</dbReference>
<dbReference type="Pfam" id="PF00842">
    <property type="entry name" value="Ala_racemase_C"/>
    <property type="match status" value="1"/>
</dbReference>
<evidence type="ECO:0000256" key="9">
    <source>
        <dbReference type="PIRSR" id="PIRSR600821-50"/>
    </source>
</evidence>
<dbReference type="SUPFAM" id="SSF51419">
    <property type="entry name" value="PLP-binding barrel"/>
    <property type="match status" value="1"/>
</dbReference>
<keyword evidence="6 8" id="KW-0663">Pyridoxal phosphate</keyword>
<dbReference type="SUPFAM" id="SSF53244">
    <property type="entry name" value="MurD-like peptide ligases, peptide-binding domain"/>
    <property type="match status" value="1"/>
</dbReference>
<feature type="active site" description="Proton acceptor; specific for D-alanine" evidence="8">
    <location>
        <position position="488"/>
    </location>
</feature>
<dbReference type="CDD" id="cd00430">
    <property type="entry name" value="PLPDE_III_AR"/>
    <property type="match status" value="1"/>
</dbReference>
<dbReference type="EC" id="5.1.1.1" evidence="8"/>